<gene>
    <name evidence="3" type="ORF">BD410DRAFT_622708</name>
</gene>
<dbReference type="GO" id="GO:0000981">
    <property type="term" value="F:DNA-binding transcription factor activity, RNA polymerase II-specific"/>
    <property type="evidence" value="ECO:0007669"/>
    <property type="project" value="InterPro"/>
</dbReference>
<feature type="region of interest" description="Disordered" evidence="1">
    <location>
        <begin position="63"/>
        <end position="104"/>
    </location>
</feature>
<name>A0A4Y7PNL8_9AGAM</name>
<feature type="compositionally biased region" description="Basic and acidic residues" evidence="1">
    <location>
        <begin position="1"/>
        <end position="13"/>
    </location>
</feature>
<evidence type="ECO:0000256" key="1">
    <source>
        <dbReference type="SAM" id="MobiDB-lite"/>
    </source>
</evidence>
<dbReference type="InterPro" id="IPR036864">
    <property type="entry name" value="Zn2-C6_fun-type_DNA-bd_sf"/>
</dbReference>
<evidence type="ECO:0000313" key="4">
    <source>
        <dbReference type="Proteomes" id="UP000294933"/>
    </source>
</evidence>
<sequence length="199" mass="22763">MPKRRQETTDSRRSWAAKGKTRDVCESCRKSKIRCTGCAEFACEACTKKKILCIPAPQKNPTVRRRAASQSWTENAGPNDGLDEPVESQEDYEEQSAGSSQVEAVAGEDVDENETHISSFVSTTPEFELVFQDNMQFDNYTLMDHFIVGKFHVAMLYFNSPSQPFIVRWKFDDNLQRWSYFDGPTEPVGPWVTQESYSY</sequence>
<accession>A0A4Y7PNL8</accession>
<dbReference type="CDD" id="cd00067">
    <property type="entry name" value="GAL4"/>
    <property type="match status" value="1"/>
</dbReference>
<dbReference type="AlphaFoldDB" id="A0A4Y7PNL8"/>
<feature type="domain" description="Zn(2)-C6 fungal-type" evidence="2">
    <location>
        <begin position="24"/>
        <end position="53"/>
    </location>
</feature>
<dbReference type="VEuPathDB" id="FungiDB:BD410DRAFT_622708"/>
<keyword evidence="4" id="KW-1185">Reference proteome</keyword>
<feature type="region of interest" description="Disordered" evidence="1">
    <location>
        <begin position="1"/>
        <end position="22"/>
    </location>
</feature>
<evidence type="ECO:0000259" key="2">
    <source>
        <dbReference type="PROSITE" id="PS00463"/>
    </source>
</evidence>
<evidence type="ECO:0000313" key="3">
    <source>
        <dbReference type="EMBL" id="TDL16432.1"/>
    </source>
</evidence>
<feature type="compositionally biased region" description="Acidic residues" evidence="1">
    <location>
        <begin position="81"/>
        <end position="94"/>
    </location>
</feature>
<protein>
    <recommendedName>
        <fullName evidence="2">Zn(2)-C6 fungal-type domain-containing protein</fullName>
    </recommendedName>
</protein>
<dbReference type="GO" id="GO:0008270">
    <property type="term" value="F:zinc ion binding"/>
    <property type="evidence" value="ECO:0007669"/>
    <property type="project" value="InterPro"/>
</dbReference>
<dbReference type="Proteomes" id="UP000294933">
    <property type="component" value="Unassembled WGS sequence"/>
</dbReference>
<dbReference type="Gene3D" id="4.10.240.10">
    <property type="entry name" value="Zn(2)-C6 fungal-type DNA-binding domain"/>
    <property type="match status" value="1"/>
</dbReference>
<organism evidence="3 4">
    <name type="scientific">Rickenella mellea</name>
    <dbReference type="NCBI Taxonomy" id="50990"/>
    <lineage>
        <taxon>Eukaryota</taxon>
        <taxon>Fungi</taxon>
        <taxon>Dikarya</taxon>
        <taxon>Basidiomycota</taxon>
        <taxon>Agaricomycotina</taxon>
        <taxon>Agaricomycetes</taxon>
        <taxon>Hymenochaetales</taxon>
        <taxon>Rickenellaceae</taxon>
        <taxon>Rickenella</taxon>
    </lineage>
</organism>
<dbReference type="PROSITE" id="PS00463">
    <property type="entry name" value="ZN2_CY6_FUNGAL_1"/>
    <property type="match status" value="1"/>
</dbReference>
<proteinExistence type="predicted"/>
<dbReference type="EMBL" id="ML170243">
    <property type="protein sequence ID" value="TDL16432.1"/>
    <property type="molecule type" value="Genomic_DNA"/>
</dbReference>
<reference evidence="3 4" key="1">
    <citation type="submission" date="2018-06" db="EMBL/GenBank/DDBJ databases">
        <title>A transcriptomic atlas of mushroom development highlights an independent origin of complex multicellularity.</title>
        <authorList>
            <consortium name="DOE Joint Genome Institute"/>
            <person name="Krizsan K."/>
            <person name="Almasi E."/>
            <person name="Merenyi Z."/>
            <person name="Sahu N."/>
            <person name="Viragh M."/>
            <person name="Koszo T."/>
            <person name="Mondo S."/>
            <person name="Kiss B."/>
            <person name="Balint B."/>
            <person name="Kues U."/>
            <person name="Barry K."/>
            <person name="Hegedus J.C."/>
            <person name="Henrissat B."/>
            <person name="Johnson J."/>
            <person name="Lipzen A."/>
            <person name="Ohm R."/>
            <person name="Nagy I."/>
            <person name="Pangilinan J."/>
            <person name="Yan J."/>
            <person name="Xiong Y."/>
            <person name="Grigoriev I.V."/>
            <person name="Hibbett D.S."/>
            <person name="Nagy L.G."/>
        </authorList>
    </citation>
    <scope>NUCLEOTIDE SEQUENCE [LARGE SCALE GENOMIC DNA]</scope>
    <source>
        <strain evidence="3 4">SZMC22713</strain>
    </source>
</reference>
<dbReference type="InterPro" id="IPR001138">
    <property type="entry name" value="Zn2Cys6_DnaBD"/>
</dbReference>